<gene>
    <name evidence="1" type="ORF">SKAU_G00314500</name>
</gene>
<evidence type="ECO:0000313" key="1">
    <source>
        <dbReference type="EMBL" id="KAJ8344121.1"/>
    </source>
</evidence>
<reference evidence="1" key="1">
    <citation type="journal article" date="2023" name="Science">
        <title>Genome structures resolve the early diversification of teleost fishes.</title>
        <authorList>
            <person name="Parey E."/>
            <person name="Louis A."/>
            <person name="Montfort J."/>
            <person name="Bouchez O."/>
            <person name="Roques C."/>
            <person name="Iampietro C."/>
            <person name="Lluch J."/>
            <person name="Castinel A."/>
            <person name="Donnadieu C."/>
            <person name="Desvignes T."/>
            <person name="Floi Bucao C."/>
            <person name="Jouanno E."/>
            <person name="Wen M."/>
            <person name="Mejri S."/>
            <person name="Dirks R."/>
            <person name="Jansen H."/>
            <person name="Henkel C."/>
            <person name="Chen W.J."/>
            <person name="Zahm M."/>
            <person name="Cabau C."/>
            <person name="Klopp C."/>
            <person name="Thompson A.W."/>
            <person name="Robinson-Rechavi M."/>
            <person name="Braasch I."/>
            <person name="Lecointre G."/>
            <person name="Bobe J."/>
            <person name="Postlethwait J.H."/>
            <person name="Berthelot C."/>
            <person name="Roest Crollius H."/>
            <person name="Guiguen Y."/>
        </authorList>
    </citation>
    <scope>NUCLEOTIDE SEQUENCE</scope>
    <source>
        <strain evidence="1">WJC10195</strain>
    </source>
</reference>
<evidence type="ECO:0000313" key="2">
    <source>
        <dbReference type="Proteomes" id="UP001152622"/>
    </source>
</evidence>
<dbReference type="EMBL" id="JAINUF010000013">
    <property type="protein sequence ID" value="KAJ8344121.1"/>
    <property type="molecule type" value="Genomic_DNA"/>
</dbReference>
<comment type="caution">
    <text evidence="1">The sequence shown here is derived from an EMBL/GenBank/DDBJ whole genome shotgun (WGS) entry which is preliminary data.</text>
</comment>
<proteinExistence type="predicted"/>
<protein>
    <submittedName>
        <fullName evidence="1">Uncharacterized protein</fullName>
    </submittedName>
</protein>
<organism evidence="1 2">
    <name type="scientific">Synaphobranchus kaupii</name>
    <name type="common">Kaup's arrowtooth eel</name>
    <dbReference type="NCBI Taxonomy" id="118154"/>
    <lineage>
        <taxon>Eukaryota</taxon>
        <taxon>Metazoa</taxon>
        <taxon>Chordata</taxon>
        <taxon>Craniata</taxon>
        <taxon>Vertebrata</taxon>
        <taxon>Euteleostomi</taxon>
        <taxon>Actinopterygii</taxon>
        <taxon>Neopterygii</taxon>
        <taxon>Teleostei</taxon>
        <taxon>Anguilliformes</taxon>
        <taxon>Synaphobranchidae</taxon>
        <taxon>Synaphobranchus</taxon>
    </lineage>
</organism>
<dbReference type="Proteomes" id="UP001152622">
    <property type="component" value="Chromosome 13"/>
</dbReference>
<accession>A0A9Q1ESA7</accession>
<name>A0A9Q1ESA7_SYNKA</name>
<sequence length="129" mass="14466">MQGMPFKRNKGSKKTIHATATFAFIAFAQNLNVPRISTLDADTLAASILPFILRTIRINPRDTLLETRSPNGGLEPGKPAAYPLIRDLRLSDQCPAGSRHPNRSERPIDSFCLLWELRQSRADLLIQQQ</sequence>
<keyword evidence="2" id="KW-1185">Reference proteome</keyword>
<dbReference type="AlphaFoldDB" id="A0A9Q1ESA7"/>